<evidence type="ECO:0000313" key="2">
    <source>
        <dbReference type="EMBL" id="HJG10424.1"/>
    </source>
</evidence>
<accession>A0A921I3Y8</accession>
<evidence type="ECO:0000313" key="3">
    <source>
        <dbReference type="Proteomes" id="UP000747074"/>
    </source>
</evidence>
<keyword evidence="2" id="KW-0378">Hydrolase</keyword>
<reference evidence="2" key="2">
    <citation type="submission" date="2021-09" db="EMBL/GenBank/DDBJ databases">
        <authorList>
            <person name="Gilroy R."/>
        </authorList>
    </citation>
    <scope>NUCLEOTIDE SEQUENCE</scope>
    <source>
        <strain evidence="2">CHK154-13316</strain>
    </source>
</reference>
<dbReference type="InterPro" id="IPR036514">
    <property type="entry name" value="SGNH_hydro_sf"/>
</dbReference>
<organism evidence="2 3">
    <name type="scientific">Bacteroides xylanisolvens</name>
    <dbReference type="NCBI Taxonomy" id="371601"/>
    <lineage>
        <taxon>Bacteria</taxon>
        <taxon>Pseudomonadati</taxon>
        <taxon>Bacteroidota</taxon>
        <taxon>Bacteroidia</taxon>
        <taxon>Bacteroidales</taxon>
        <taxon>Bacteroidaceae</taxon>
        <taxon>Bacteroides</taxon>
    </lineage>
</organism>
<comment type="caution">
    <text evidence="2">The sequence shown here is derived from an EMBL/GenBank/DDBJ whole genome shotgun (WGS) entry which is preliminary data.</text>
</comment>
<feature type="non-terminal residue" evidence="2">
    <location>
        <position position="1"/>
    </location>
</feature>
<sequence length="41" mass="4556">ISSKNMLGEDGEATIDGIHFTDLGMMRYADLVYPIIKKAIK</sequence>
<dbReference type="SUPFAM" id="SSF52266">
    <property type="entry name" value="SGNH hydrolase"/>
    <property type="match status" value="1"/>
</dbReference>
<dbReference type="Gene3D" id="3.40.50.1110">
    <property type="entry name" value="SGNH hydrolase"/>
    <property type="match status" value="1"/>
</dbReference>
<dbReference type="GO" id="GO:0016788">
    <property type="term" value="F:hydrolase activity, acting on ester bonds"/>
    <property type="evidence" value="ECO:0007669"/>
    <property type="project" value="UniProtKB-ARBA"/>
</dbReference>
<dbReference type="Pfam" id="PF14606">
    <property type="entry name" value="Lipase_GDSL_3"/>
    <property type="match status" value="1"/>
</dbReference>
<protein>
    <submittedName>
        <fullName evidence="2">Hydrolase</fullName>
    </submittedName>
</protein>
<gene>
    <name evidence="2" type="ORF">K8V07_00675</name>
</gene>
<feature type="domain" description="SGNH hydrolase-type esterase" evidence="1">
    <location>
        <begin position="1"/>
        <end position="37"/>
    </location>
</feature>
<name>A0A921I3Y8_9BACE</name>
<dbReference type="AlphaFoldDB" id="A0A921I3Y8"/>
<proteinExistence type="predicted"/>
<evidence type="ECO:0000259" key="1">
    <source>
        <dbReference type="Pfam" id="PF14606"/>
    </source>
</evidence>
<dbReference type="EMBL" id="DYVL01000013">
    <property type="protein sequence ID" value="HJG10424.1"/>
    <property type="molecule type" value="Genomic_DNA"/>
</dbReference>
<reference evidence="2" key="1">
    <citation type="journal article" date="2021" name="PeerJ">
        <title>Extensive microbial diversity within the chicken gut microbiome revealed by metagenomics and culture.</title>
        <authorList>
            <person name="Gilroy R."/>
            <person name="Ravi A."/>
            <person name="Getino M."/>
            <person name="Pursley I."/>
            <person name="Horton D.L."/>
            <person name="Alikhan N.F."/>
            <person name="Baker D."/>
            <person name="Gharbi K."/>
            <person name="Hall N."/>
            <person name="Watson M."/>
            <person name="Adriaenssens E.M."/>
            <person name="Foster-Nyarko E."/>
            <person name="Jarju S."/>
            <person name="Secka A."/>
            <person name="Antonio M."/>
            <person name="Oren A."/>
            <person name="Chaudhuri R.R."/>
            <person name="La Ragione R."/>
            <person name="Hildebrand F."/>
            <person name="Pallen M.J."/>
        </authorList>
    </citation>
    <scope>NUCLEOTIDE SEQUENCE</scope>
    <source>
        <strain evidence="2">CHK154-13316</strain>
    </source>
</reference>
<dbReference type="Proteomes" id="UP000747074">
    <property type="component" value="Unassembled WGS sequence"/>
</dbReference>
<dbReference type="InterPro" id="IPR013830">
    <property type="entry name" value="SGNH_hydro"/>
</dbReference>